<dbReference type="GO" id="GO:0005789">
    <property type="term" value="C:endoplasmic reticulum membrane"/>
    <property type="evidence" value="ECO:0007669"/>
    <property type="project" value="UniProtKB-SubCell"/>
</dbReference>
<evidence type="ECO:0000256" key="2">
    <source>
        <dbReference type="ARBA" id="ARBA00005512"/>
    </source>
</evidence>
<dbReference type="GO" id="GO:0051604">
    <property type="term" value="P:protein maturation"/>
    <property type="evidence" value="ECO:0007669"/>
    <property type="project" value="InterPro"/>
</dbReference>
<dbReference type="InterPro" id="IPR057433">
    <property type="entry name" value="LMF1/2_C"/>
</dbReference>
<dbReference type="EMBL" id="CAMXCT030001170">
    <property type="protein sequence ID" value="CAL4774787.1"/>
    <property type="molecule type" value="Genomic_DNA"/>
</dbReference>
<evidence type="ECO:0000313" key="12">
    <source>
        <dbReference type="EMBL" id="CAL4774787.1"/>
    </source>
</evidence>
<feature type="domain" description="Lipase maturation factor 1/2 N-terminal" evidence="8">
    <location>
        <begin position="2"/>
        <end position="61"/>
    </location>
</feature>
<keyword evidence="5 7" id="KW-1133">Transmembrane helix</keyword>
<dbReference type="EMBL" id="CAMXCT020001170">
    <property type="protein sequence ID" value="CAL1140850.1"/>
    <property type="molecule type" value="Genomic_DNA"/>
</dbReference>
<reference evidence="10" key="1">
    <citation type="submission" date="2022-10" db="EMBL/GenBank/DDBJ databases">
        <authorList>
            <person name="Chen Y."/>
            <person name="Dougan E. K."/>
            <person name="Chan C."/>
            <person name="Rhodes N."/>
            <person name="Thang M."/>
        </authorList>
    </citation>
    <scope>NUCLEOTIDE SEQUENCE</scope>
</reference>
<evidence type="ECO:0000259" key="9">
    <source>
        <dbReference type="Pfam" id="PF25179"/>
    </source>
</evidence>
<dbReference type="InterPro" id="IPR009613">
    <property type="entry name" value="LMF"/>
</dbReference>
<evidence type="ECO:0000256" key="3">
    <source>
        <dbReference type="ARBA" id="ARBA00022692"/>
    </source>
</evidence>
<protein>
    <submittedName>
        <fullName evidence="12">Lipase maturation factor 2</fullName>
    </submittedName>
</protein>
<evidence type="ECO:0000256" key="5">
    <source>
        <dbReference type="ARBA" id="ARBA00022989"/>
    </source>
</evidence>
<dbReference type="AlphaFoldDB" id="A0A9P1C9N8"/>
<feature type="transmembrane region" description="Helical" evidence="7">
    <location>
        <begin position="149"/>
        <end position="168"/>
    </location>
</feature>
<keyword evidence="3 7" id="KW-0812">Transmembrane</keyword>
<evidence type="ECO:0000256" key="7">
    <source>
        <dbReference type="SAM" id="Phobius"/>
    </source>
</evidence>
<comment type="similarity">
    <text evidence="2">Belongs to the lipase maturation factor family.</text>
</comment>
<evidence type="ECO:0000259" key="8">
    <source>
        <dbReference type="Pfam" id="PF06762"/>
    </source>
</evidence>
<keyword evidence="6 7" id="KW-0472">Membrane</keyword>
<dbReference type="PANTHER" id="PTHR14463">
    <property type="entry name" value="LIPASE MATURATION FACTOR"/>
    <property type="match status" value="1"/>
</dbReference>
<evidence type="ECO:0000256" key="6">
    <source>
        <dbReference type="ARBA" id="ARBA00023136"/>
    </source>
</evidence>
<reference evidence="11" key="2">
    <citation type="submission" date="2024-04" db="EMBL/GenBank/DDBJ databases">
        <authorList>
            <person name="Chen Y."/>
            <person name="Shah S."/>
            <person name="Dougan E. K."/>
            <person name="Thang M."/>
            <person name="Chan C."/>
        </authorList>
    </citation>
    <scope>NUCLEOTIDE SEQUENCE [LARGE SCALE GENOMIC DNA]</scope>
</reference>
<dbReference type="EMBL" id="CAMXCT010001170">
    <property type="protein sequence ID" value="CAI3987475.1"/>
    <property type="molecule type" value="Genomic_DNA"/>
</dbReference>
<accession>A0A9P1C9N8</accession>
<evidence type="ECO:0000256" key="1">
    <source>
        <dbReference type="ARBA" id="ARBA00004477"/>
    </source>
</evidence>
<comment type="subcellular location">
    <subcellularLocation>
        <location evidence="1">Endoplasmic reticulum membrane</location>
        <topology evidence="1">Multi-pass membrane protein</topology>
    </subcellularLocation>
</comment>
<dbReference type="Pfam" id="PF25179">
    <property type="entry name" value="LMF1_C"/>
    <property type="match status" value="1"/>
</dbReference>
<name>A0A9P1C9N8_9DINO</name>
<evidence type="ECO:0000313" key="11">
    <source>
        <dbReference type="EMBL" id="CAL1140850.1"/>
    </source>
</evidence>
<dbReference type="InterPro" id="IPR057434">
    <property type="entry name" value="LMF1/2_N"/>
</dbReference>
<sequence>MTIAVEFMVPLLSFGVHRYCRFAAFALASALMMIIALTGNFGFFNFLTAVLAVAFLGDDVLLWTSSWSSKGIAFLNQTFVFNATNDTNVSSGNVSALPMPGNESALPLPGNVSAVPLPGLLPVMSVTDSTAARQLIQKYVQTQQPLGDLVFEIVVVVFLSLLLLCYAAETTMLLMEGFSKGESSQVAIPWRPWMRTMGFCQSYGLFGSVEQVRRELVILELRQGQWRELQWRYKPGDVTLPLSCCSFHMPRLDWLLWLAAIRIGCEESLELQRELQLRPMAAAPDWLVIFLERLMEERDPSLLALLNEQEPSPPEAVKVELHHYELVGSCCCRKESDEGQLSVTWRRRKLFDVTA</sequence>
<keyword evidence="13" id="KW-1185">Reference proteome</keyword>
<evidence type="ECO:0000313" key="13">
    <source>
        <dbReference type="Proteomes" id="UP001152797"/>
    </source>
</evidence>
<feature type="domain" description="Lipase maturation factor 1/2 C-terminal" evidence="9">
    <location>
        <begin position="201"/>
        <end position="349"/>
    </location>
</feature>
<keyword evidence="4" id="KW-0256">Endoplasmic reticulum</keyword>
<dbReference type="Pfam" id="PF06762">
    <property type="entry name" value="LMF1"/>
    <property type="match status" value="1"/>
</dbReference>
<comment type="caution">
    <text evidence="10">The sequence shown here is derived from an EMBL/GenBank/DDBJ whole genome shotgun (WGS) entry which is preliminary data.</text>
</comment>
<dbReference type="Proteomes" id="UP001152797">
    <property type="component" value="Unassembled WGS sequence"/>
</dbReference>
<evidence type="ECO:0000313" key="10">
    <source>
        <dbReference type="EMBL" id="CAI3987475.1"/>
    </source>
</evidence>
<organism evidence="10">
    <name type="scientific">Cladocopium goreaui</name>
    <dbReference type="NCBI Taxonomy" id="2562237"/>
    <lineage>
        <taxon>Eukaryota</taxon>
        <taxon>Sar</taxon>
        <taxon>Alveolata</taxon>
        <taxon>Dinophyceae</taxon>
        <taxon>Suessiales</taxon>
        <taxon>Symbiodiniaceae</taxon>
        <taxon>Cladocopium</taxon>
    </lineage>
</organism>
<evidence type="ECO:0000256" key="4">
    <source>
        <dbReference type="ARBA" id="ARBA00022824"/>
    </source>
</evidence>
<dbReference type="OrthoDB" id="5988002at2759"/>
<proteinExistence type="inferred from homology"/>
<feature type="transmembrane region" description="Helical" evidence="7">
    <location>
        <begin position="22"/>
        <end position="55"/>
    </location>
</feature>
<gene>
    <name evidence="10" type="ORF">C1SCF055_LOCUS14743</name>
</gene>